<dbReference type="Pfam" id="PF17177">
    <property type="entry name" value="PPR_long"/>
    <property type="match status" value="1"/>
</dbReference>
<keyword evidence="1" id="KW-0677">Repeat</keyword>
<dbReference type="InterPro" id="IPR002885">
    <property type="entry name" value="PPR_rpt"/>
</dbReference>
<feature type="repeat" description="PPR" evidence="2">
    <location>
        <begin position="350"/>
        <end position="384"/>
    </location>
</feature>
<evidence type="ECO:0000259" key="4">
    <source>
        <dbReference type="Pfam" id="PF17177"/>
    </source>
</evidence>
<dbReference type="SUPFAM" id="SSF48452">
    <property type="entry name" value="TPR-like"/>
    <property type="match status" value="1"/>
</dbReference>
<feature type="repeat" description="PPR" evidence="2">
    <location>
        <begin position="905"/>
        <end position="939"/>
    </location>
</feature>
<feature type="repeat" description="PPR" evidence="2">
    <location>
        <begin position="559"/>
        <end position="593"/>
    </location>
</feature>
<feature type="repeat" description="PPR" evidence="2">
    <location>
        <begin position="699"/>
        <end position="733"/>
    </location>
</feature>
<evidence type="ECO:0000313" key="5">
    <source>
        <dbReference type="EMBL" id="KAK9092384.1"/>
    </source>
</evidence>
<dbReference type="PANTHER" id="PTHR46862">
    <property type="entry name" value="OS07G0661900 PROTEIN"/>
    <property type="match status" value="1"/>
</dbReference>
<dbReference type="AlphaFoldDB" id="A0AAP0HMP0"/>
<feature type="compositionally biased region" description="Polar residues" evidence="3">
    <location>
        <begin position="1006"/>
        <end position="1015"/>
    </location>
</feature>
<dbReference type="Pfam" id="PF01535">
    <property type="entry name" value="PPR"/>
    <property type="match status" value="6"/>
</dbReference>
<feature type="domain" description="PROP1-like PPR" evidence="4">
    <location>
        <begin position="576"/>
        <end position="693"/>
    </location>
</feature>
<proteinExistence type="predicted"/>
<protein>
    <recommendedName>
        <fullName evidence="4">PROP1-like PPR domain-containing protein</fullName>
    </recommendedName>
</protein>
<dbReference type="Gene3D" id="1.25.40.10">
    <property type="entry name" value="Tetratricopeptide repeat domain"/>
    <property type="match status" value="6"/>
</dbReference>
<feature type="repeat" description="PPR" evidence="2">
    <location>
        <begin position="594"/>
        <end position="628"/>
    </location>
</feature>
<dbReference type="EMBL" id="JBBNAF010000012">
    <property type="protein sequence ID" value="KAK9092384.1"/>
    <property type="molecule type" value="Genomic_DNA"/>
</dbReference>
<dbReference type="NCBIfam" id="TIGR00756">
    <property type="entry name" value="PPR"/>
    <property type="match status" value="10"/>
</dbReference>
<feature type="repeat" description="PPR" evidence="2">
    <location>
        <begin position="629"/>
        <end position="663"/>
    </location>
</feature>
<feature type="repeat" description="PPR" evidence="2">
    <location>
        <begin position="420"/>
        <end position="454"/>
    </location>
</feature>
<evidence type="ECO:0000313" key="6">
    <source>
        <dbReference type="Proteomes" id="UP001420932"/>
    </source>
</evidence>
<feature type="repeat" description="PPR" evidence="2">
    <location>
        <begin position="664"/>
        <end position="698"/>
    </location>
</feature>
<gene>
    <name evidence="5" type="ORF">Syun_027295</name>
</gene>
<comment type="caution">
    <text evidence="5">The sequence shown here is derived from an EMBL/GenBank/DDBJ whole genome shotgun (WGS) entry which is preliminary data.</text>
</comment>
<feature type="repeat" description="PPR" evidence="2">
    <location>
        <begin position="803"/>
        <end position="837"/>
    </location>
</feature>
<feature type="repeat" description="PPR" evidence="2">
    <location>
        <begin position="734"/>
        <end position="768"/>
    </location>
</feature>
<dbReference type="InterPro" id="IPR033443">
    <property type="entry name" value="PROP1-like_PPR_dom"/>
</dbReference>
<name>A0AAP0HMP0_9MAGN</name>
<evidence type="ECO:0000256" key="3">
    <source>
        <dbReference type="SAM" id="MobiDB-lite"/>
    </source>
</evidence>
<dbReference type="Proteomes" id="UP001420932">
    <property type="component" value="Unassembled WGS sequence"/>
</dbReference>
<evidence type="ECO:0000256" key="1">
    <source>
        <dbReference type="ARBA" id="ARBA00022737"/>
    </source>
</evidence>
<dbReference type="Pfam" id="PF13812">
    <property type="entry name" value="PPR_3"/>
    <property type="match status" value="1"/>
</dbReference>
<feature type="repeat" description="PPR" evidence="2">
    <location>
        <begin position="385"/>
        <end position="419"/>
    </location>
</feature>
<dbReference type="InterPro" id="IPR011990">
    <property type="entry name" value="TPR-like_helical_dom_sf"/>
</dbReference>
<dbReference type="SUPFAM" id="SSF81901">
    <property type="entry name" value="HCP-like"/>
    <property type="match status" value="1"/>
</dbReference>
<dbReference type="Pfam" id="PF13041">
    <property type="entry name" value="PPR_2"/>
    <property type="match status" value="2"/>
</dbReference>
<feature type="repeat" description="PPR" evidence="2">
    <location>
        <begin position="190"/>
        <end position="224"/>
    </location>
</feature>
<evidence type="ECO:0000256" key="2">
    <source>
        <dbReference type="PROSITE-ProRule" id="PRU00708"/>
    </source>
</evidence>
<dbReference type="PROSITE" id="PS51375">
    <property type="entry name" value="PPR"/>
    <property type="match status" value="13"/>
</dbReference>
<feature type="compositionally biased region" description="Polar residues" evidence="3">
    <location>
        <begin position="28"/>
        <end position="40"/>
    </location>
</feature>
<feature type="repeat" description="PPR" evidence="2">
    <location>
        <begin position="225"/>
        <end position="259"/>
    </location>
</feature>
<dbReference type="PANTHER" id="PTHR46862:SF5">
    <property type="entry name" value="OS02G0170000 PROTEIN"/>
    <property type="match status" value="1"/>
</dbReference>
<reference evidence="5 6" key="1">
    <citation type="submission" date="2024-01" db="EMBL/GenBank/DDBJ databases">
        <title>Genome assemblies of Stephania.</title>
        <authorList>
            <person name="Yang L."/>
        </authorList>
    </citation>
    <scope>NUCLEOTIDE SEQUENCE [LARGE SCALE GENOMIC DNA]</scope>
    <source>
        <strain evidence="5">YNDBR</strain>
        <tissue evidence="5">Leaf</tissue>
    </source>
</reference>
<organism evidence="5 6">
    <name type="scientific">Stephania yunnanensis</name>
    <dbReference type="NCBI Taxonomy" id="152371"/>
    <lineage>
        <taxon>Eukaryota</taxon>
        <taxon>Viridiplantae</taxon>
        <taxon>Streptophyta</taxon>
        <taxon>Embryophyta</taxon>
        <taxon>Tracheophyta</taxon>
        <taxon>Spermatophyta</taxon>
        <taxon>Magnoliopsida</taxon>
        <taxon>Ranunculales</taxon>
        <taxon>Menispermaceae</taxon>
        <taxon>Menispermoideae</taxon>
        <taxon>Cissampelideae</taxon>
        <taxon>Stephania</taxon>
    </lineage>
</organism>
<feature type="region of interest" description="Disordered" evidence="3">
    <location>
        <begin position="1006"/>
        <end position="1056"/>
    </location>
</feature>
<sequence>MLCNFCSAELGHKDFQFPITKTPHPSRKSQNPQFNSTSRVSISPRTARVFRGFLIQSKCRTTEFFSSVNYPYLDSQSDSYFDKKLGSCCANRNPRSGARVSLGFRVGFRLQAVVSTTRSSNNGRKRNYGGALPSILRALERSDDVDGVLDSFVGKLNPKEQTVILKEQRDWARVLRVFRWMKSREEYDPNVIHYNVVLRSLGRAQKWDELRLCWIEMAKDGVFPTNNTYGMLVDVYAKSGLVKEALLWIKHMKQRGLFPDEVTMNTVVRVLKDVGEFNKAERFFKDWCKGRVELDDLDFESVADSKLGLGPLSVKHFLSTELFKTGGRVPPSKIMASSLEVESPIRKPTMTATYNTLIDLYGKAGRLKDASNTFAEMLKAGVAPDTITFNTMIFTCGTNGLLSEAESLLQKMEERRVFPDTKTYNIFLSLYADAGNMDAALMCYKKIREVGLFPDDVTHRAVIHVLCEKHMISEVEAIIEEMDKLSICVDENSIPTIIRMYVDTGLLDKAKTFFEKCQPRSRISSKAYAAILDAYAEKGLWTDAEEIFFWNRSKLTNKDAMEYNVMLKAYGRAKLYDKALSLFKSMRSNGTWPDECTYNSLIQMLSGGDVVDTARNLLPEMQEAGFKPRCSTFSAVIASHIRLGRVSDAVDIYKEMKRVGVEPNEVVYGSLINGFAEAGRLEEALHYFHTMEDVGIPANQIILTSLIKAYSKVGCLEEAQRLYGKMKGMDGGPDVVASNSMIDLYADLGIVSEAELIFNELRENGQADGFSFANMMYLYKSMGMLDKAIDVAQEMQESGLLRDCTSFNRVLASYARNGQLVECGELLHQMVARKLLPDDGTFKVLFTILKKVDIPTEALVQLESSYHAGKPFTREAVITCVFSAVGLHAFALESCEVIKAKAGLDNFVYNVAIYAYRLSEKVDEALNIFMKMQNEGLKPDLVTYINLVHCYGKARIVAGIKRIYGQIMCGDIEPHETLFKAVIDAYKECRRRDLASVVEQEMRFTFDNQGNSGSETEGEDLLGYGTEEEEQLDYETDYDSLEASEASESDQLVLSE</sequence>
<feature type="region of interest" description="Disordered" evidence="3">
    <location>
        <begin position="17"/>
        <end position="40"/>
    </location>
</feature>
<keyword evidence="6" id="KW-1185">Reference proteome</keyword>
<accession>A0AAP0HMP0</accession>
<feature type="compositionally biased region" description="Acidic residues" evidence="3">
    <location>
        <begin position="1016"/>
        <end position="1048"/>
    </location>
</feature>